<protein>
    <submittedName>
        <fullName evidence="2">Uncharacterized protein</fullName>
    </submittedName>
</protein>
<organism evidence="2 3">
    <name type="scientific">Falsihalocynthiibacter arcticus</name>
    <dbReference type="NCBI Taxonomy" id="1579316"/>
    <lineage>
        <taxon>Bacteria</taxon>
        <taxon>Pseudomonadati</taxon>
        <taxon>Pseudomonadota</taxon>
        <taxon>Alphaproteobacteria</taxon>
        <taxon>Rhodobacterales</taxon>
        <taxon>Roseobacteraceae</taxon>
        <taxon>Falsihalocynthiibacter</taxon>
    </lineage>
</organism>
<dbReference type="EMBL" id="CP014327">
    <property type="protein sequence ID" value="AML50403.1"/>
    <property type="molecule type" value="Genomic_DNA"/>
</dbReference>
<sequence>MVILHIAFCKISVLFFLESQLIILGNSSILSTGFIFHLLYGDGYKTQLQIFKSTSAFGPNLPFARLGHAAVQPVIADFRRNRKIS</sequence>
<proteinExistence type="predicted"/>
<accession>A0A126UWG7</accession>
<evidence type="ECO:0000256" key="1">
    <source>
        <dbReference type="SAM" id="Phobius"/>
    </source>
</evidence>
<feature type="transmembrane region" description="Helical" evidence="1">
    <location>
        <begin position="20"/>
        <end position="40"/>
    </location>
</feature>
<gene>
    <name evidence="2" type="ORF">RC74_03205</name>
</gene>
<evidence type="ECO:0000313" key="3">
    <source>
        <dbReference type="Proteomes" id="UP000070371"/>
    </source>
</evidence>
<reference evidence="2 3" key="1">
    <citation type="submission" date="2016-02" db="EMBL/GenBank/DDBJ databases">
        <title>Complete genome sequence of Halocynthiibacter arcticus PAMC 20958t from arctic marine sediment.</title>
        <authorList>
            <person name="Lee Y.M."/>
            <person name="Baek K."/>
            <person name="Lee H.K."/>
            <person name="Shin S.C."/>
        </authorList>
    </citation>
    <scope>NUCLEOTIDE SEQUENCE [LARGE SCALE GENOMIC DNA]</scope>
    <source>
        <strain evidence="2">PAMC 20958</strain>
    </source>
</reference>
<keyword evidence="3" id="KW-1185">Reference proteome</keyword>
<dbReference type="Proteomes" id="UP000070371">
    <property type="component" value="Chromosome"/>
</dbReference>
<keyword evidence="1" id="KW-0472">Membrane</keyword>
<dbReference type="AlphaFoldDB" id="A0A126UWG7"/>
<name>A0A126UWG7_9RHOB</name>
<keyword evidence="1" id="KW-0812">Transmembrane</keyword>
<evidence type="ECO:0000313" key="2">
    <source>
        <dbReference type="EMBL" id="AML50403.1"/>
    </source>
</evidence>
<dbReference type="KEGG" id="hat:RC74_03205"/>
<keyword evidence="1" id="KW-1133">Transmembrane helix</keyword>